<dbReference type="GO" id="GO:0008270">
    <property type="term" value="F:zinc ion binding"/>
    <property type="evidence" value="ECO:0007669"/>
    <property type="project" value="UniProtKB-KW"/>
</dbReference>
<dbReference type="GO" id="GO:0005634">
    <property type="term" value="C:nucleus"/>
    <property type="evidence" value="ECO:0007669"/>
    <property type="project" value="UniProtKB-SubCell"/>
</dbReference>
<dbReference type="Pfam" id="PF08550">
    <property type="entry name" value="GATA_AreA"/>
    <property type="match status" value="1"/>
</dbReference>
<feature type="region of interest" description="Disordered" evidence="9">
    <location>
        <begin position="145"/>
        <end position="242"/>
    </location>
</feature>
<dbReference type="SMART" id="SM00401">
    <property type="entry name" value="ZnF_GATA"/>
    <property type="match status" value="1"/>
</dbReference>
<evidence type="ECO:0000313" key="11">
    <source>
        <dbReference type="EMBL" id="CDF90893.1"/>
    </source>
</evidence>
<organism evidence="11 12">
    <name type="scientific">Zygosaccharomyces bailii (strain CLIB 213 / ATCC 58445 / CBS 680 / BCRC 21525 / NBRC 1098 / NCYC 1416 / NRRL Y-2227)</name>
    <dbReference type="NCBI Taxonomy" id="1333698"/>
    <lineage>
        <taxon>Eukaryota</taxon>
        <taxon>Fungi</taxon>
        <taxon>Dikarya</taxon>
        <taxon>Ascomycota</taxon>
        <taxon>Saccharomycotina</taxon>
        <taxon>Saccharomycetes</taxon>
        <taxon>Saccharomycetales</taxon>
        <taxon>Saccharomycetaceae</taxon>
        <taxon>Zygosaccharomyces</taxon>
    </lineage>
</organism>
<keyword evidence="6" id="KW-0804">Transcription</keyword>
<dbReference type="InterPro" id="IPR000679">
    <property type="entry name" value="Znf_GATA"/>
</dbReference>
<evidence type="ECO:0000256" key="4">
    <source>
        <dbReference type="ARBA" id="ARBA00022833"/>
    </source>
</evidence>
<dbReference type="CDD" id="cd00202">
    <property type="entry name" value="ZnF_GATA"/>
    <property type="match status" value="1"/>
</dbReference>
<evidence type="ECO:0000256" key="7">
    <source>
        <dbReference type="ARBA" id="ARBA00023242"/>
    </source>
</evidence>
<dbReference type="PROSITE" id="PS00344">
    <property type="entry name" value="GATA_ZN_FINGER_1"/>
    <property type="match status" value="1"/>
</dbReference>
<evidence type="ECO:0000256" key="6">
    <source>
        <dbReference type="ARBA" id="ARBA00023163"/>
    </source>
</evidence>
<evidence type="ECO:0000256" key="3">
    <source>
        <dbReference type="ARBA" id="ARBA00022771"/>
    </source>
</evidence>
<dbReference type="Proteomes" id="UP000019375">
    <property type="component" value="Unassembled WGS sequence"/>
</dbReference>
<evidence type="ECO:0000313" key="12">
    <source>
        <dbReference type="Proteomes" id="UP000019375"/>
    </source>
</evidence>
<keyword evidence="5" id="KW-0805">Transcription regulation</keyword>
<dbReference type="GO" id="GO:0000978">
    <property type="term" value="F:RNA polymerase II cis-regulatory region sequence-specific DNA binding"/>
    <property type="evidence" value="ECO:0007669"/>
    <property type="project" value="TreeGrafter"/>
</dbReference>
<proteinExistence type="predicted"/>
<evidence type="ECO:0000259" key="10">
    <source>
        <dbReference type="PROSITE" id="PS50114"/>
    </source>
</evidence>
<evidence type="ECO:0000256" key="2">
    <source>
        <dbReference type="ARBA" id="ARBA00022723"/>
    </source>
</evidence>
<protein>
    <submittedName>
        <fullName evidence="11">ZYBA0S09-00122g1_1</fullName>
    </submittedName>
</protein>
<feature type="compositionally biased region" description="Polar residues" evidence="9">
    <location>
        <begin position="219"/>
        <end position="229"/>
    </location>
</feature>
<keyword evidence="7" id="KW-0539">Nucleus</keyword>
<keyword evidence="3 8" id="KW-0863">Zinc-finger</keyword>
<dbReference type="GO" id="GO:0045944">
    <property type="term" value="P:positive regulation of transcription by RNA polymerase II"/>
    <property type="evidence" value="ECO:0007669"/>
    <property type="project" value="TreeGrafter"/>
</dbReference>
<dbReference type="SUPFAM" id="SSF57716">
    <property type="entry name" value="Glucocorticoid receptor-like (DNA-binding domain)"/>
    <property type="match status" value="1"/>
</dbReference>
<feature type="domain" description="GATA-type" evidence="10">
    <location>
        <begin position="236"/>
        <end position="289"/>
    </location>
</feature>
<comment type="subcellular location">
    <subcellularLocation>
        <location evidence="1">Nucleus</location>
    </subcellularLocation>
</comment>
<dbReference type="InterPro" id="IPR013860">
    <property type="entry name" value="AreA_GATA"/>
</dbReference>
<keyword evidence="2" id="KW-0479">Metal-binding</keyword>
<dbReference type="EMBL" id="HG316462">
    <property type="protein sequence ID" value="CDF90893.1"/>
    <property type="molecule type" value="Genomic_DNA"/>
</dbReference>
<feature type="compositionally biased region" description="Basic residues" evidence="9">
    <location>
        <begin position="195"/>
        <end position="217"/>
    </location>
</feature>
<dbReference type="GO" id="GO:0000122">
    <property type="term" value="P:negative regulation of transcription by RNA polymerase II"/>
    <property type="evidence" value="ECO:0007669"/>
    <property type="project" value="TreeGrafter"/>
</dbReference>
<dbReference type="PROSITE" id="PS50114">
    <property type="entry name" value="GATA_ZN_FINGER_2"/>
    <property type="match status" value="1"/>
</dbReference>
<dbReference type="GO" id="GO:0000981">
    <property type="term" value="F:DNA-binding transcription factor activity, RNA polymerase II-specific"/>
    <property type="evidence" value="ECO:0007669"/>
    <property type="project" value="TreeGrafter"/>
</dbReference>
<dbReference type="AlphaFoldDB" id="A0A8J2T9G0"/>
<dbReference type="PANTHER" id="PTHR10071:SF281">
    <property type="entry name" value="BOX A-BINDING FACTOR-RELATED"/>
    <property type="match status" value="1"/>
</dbReference>
<feature type="compositionally biased region" description="Low complexity" evidence="9">
    <location>
        <begin position="164"/>
        <end position="178"/>
    </location>
</feature>
<evidence type="ECO:0000256" key="5">
    <source>
        <dbReference type="ARBA" id="ARBA00023015"/>
    </source>
</evidence>
<name>A0A8J2T9G0_ZYGB2</name>
<dbReference type="InterPro" id="IPR039355">
    <property type="entry name" value="Transcription_factor_GATA"/>
</dbReference>
<evidence type="ECO:0000256" key="1">
    <source>
        <dbReference type="ARBA" id="ARBA00004123"/>
    </source>
</evidence>
<dbReference type="Gene3D" id="3.30.50.10">
    <property type="entry name" value="Erythroid Transcription Factor GATA-1, subunit A"/>
    <property type="match status" value="1"/>
</dbReference>
<dbReference type="InterPro" id="IPR013088">
    <property type="entry name" value="Znf_NHR/GATA"/>
</dbReference>
<accession>A0A8J2T9G0</accession>
<sequence length="338" mass="38609">MDYRHKLNECIEDSSTEAIWKMYSVARASLPYKDRMSNLTWRMLGMRMVKERLQSGREMDYVSQLREMEIQSQTEEQTNMNLWDPELFFRNIDVDEMMTQDTSPAIGSDGSDNGLFGGSALFDGALLPQEPSHELLEPFLPLQLQQQHSPHLQHSQQHHHHLQQLEQEQQQPLASSSSDFSAEVTPQVDVDLASKVKRRPSSAQRQRRSSGVKKKPVTVRNNSTTSLVSMNEADSPPKDTKCTHCHTRTTPLWRRDPLGNPLCNACGLFLKLHGVVRPLSLKTDVIKKRQRNSGNGKAKQNGLRRKRNSQVEEQEVKGSVEELRQSEGANWEWLSLSL</sequence>
<keyword evidence="12" id="KW-1185">Reference proteome</keyword>
<reference evidence="12" key="1">
    <citation type="journal article" date="2013" name="Genome Announc.">
        <title>Genome sequence of the food spoilage yeast Zygosaccharomyces bailii CLIB 213(T).</title>
        <authorList>
            <person name="Galeote V."/>
            <person name="Bigey F."/>
            <person name="Devillers H."/>
            <person name="Neuveglise C."/>
            <person name="Dequin S."/>
        </authorList>
    </citation>
    <scope>NUCLEOTIDE SEQUENCE [LARGE SCALE GENOMIC DNA]</scope>
    <source>
        <strain evidence="12">CLIB 213 / ATCC 58445 / CBS 680 / CCRC 21525 / NBRC 1098 / NCYC 1416 / NRRL Y-2227</strain>
    </source>
</reference>
<evidence type="ECO:0000256" key="8">
    <source>
        <dbReference type="PROSITE-ProRule" id="PRU00094"/>
    </source>
</evidence>
<dbReference type="PRINTS" id="PR00619">
    <property type="entry name" value="GATAZNFINGER"/>
</dbReference>
<keyword evidence="4" id="KW-0862">Zinc</keyword>
<dbReference type="PANTHER" id="PTHR10071">
    <property type="entry name" value="TRANSCRIPTION FACTOR GATA FAMILY MEMBER"/>
    <property type="match status" value="1"/>
</dbReference>
<dbReference type="Pfam" id="PF00320">
    <property type="entry name" value="GATA"/>
    <property type="match status" value="1"/>
</dbReference>
<dbReference type="OrthoDB" id="515401at2759"/>
<feature type="region of interest" description="Disordered" evidence="9">
    <location>
        <begin position="290"/>
        <end position="322"/>
    </location>
</feature>
<gene>
    <name evidence="11" type="ORF">BN860_00122g</name>
</gene>
<feature type="compositionally biased region" description="Low complexity" evidence="9">
    <location>
        <begin position="145"/>
        <end position="155"/>
    </location>
</feature>
<dbReference type="FunFam" id="3.30.50.10:FF:000007">
    <property type="entry name" value="Nitrogen regulatory AreA, N-terminal"/>
    <property type="match status" value="1"/>
</dbReference>
<evidence type="ECO:0000256" key="9">
    <source>
        <dbReference type="SAM" id="MobiDB-lite"/>
    </source>
</evidence>